<gene>
    <name evidence="1" type="ORF">A3D91_00165</name>
</gene>
<comment type="caution">
    <text evidence="1">The sequence shown here is derived from an EMBL/GenBank/DDBJ whole genome shotgun (WGS) entry which is preliminary data.</text>
</comment>
<dbReference type="SUPFAM" id="SSF53067">
    <property type="entry name" value="Actin-like ATPase domain"/>
    <property type="match status" value="1"/>
</dbReference>
<evidence type="ECO:0000313" key="2">
    <source>
        <dbReference type="Proteomes" id="UP000178127"/>
    </source>
</evidence>
<sequence>MKGKLMYRIYLDTSDRYTKTIKLLKSESAIVVDSVYGDFDVVDAVKRILIKNHLKPEDITEFSCNLGPGPSFTGLKIGAAITNIFNWALNIKNINELDYPDYGQEPNFTLKKDL</sequence>
<accession>A0A1F4V889</accession>
<reference evidence="1 2" key="1">
    <citation type="journal article" date="2016" name="Nat. Commun.">
        <title>Thousands of microbial genomes shed light on interconnected biogeochemical processes in an aquifer system.</title>
        <authorList>
            <person name="Anantharaman K."/>
            <person name="Brown C.T."/>
            <person name="Hug L.A."/>
            <person name="Sharon I."/>
            <person name="Castelle C.J."/>
            <person name="Probst A.J."/>
            <person name="Thomas B.C."/>
            <person name="Singh A."/>
            <person name="Wilkins M.J."/>
            <person name="Karaoz U."/>
            <person name="Brodie E.L."/>
            <person name="Williams K.H."/>
            <person name="Hubbard S.S."/>
            <person name="Banfield J.F."/>
        </authorList>
    </citation>
    <scope>NUCLEOTIDE SEQUENCE [LARGE SCALE GENOMIC DNA]</scope>
</reference>
<proteinExistence type="predicted"/>
<dbReference type="AlphaFoldDB" id="A0A1F4V889"/>
<protein>
    <recommendedName>
        <fullName evidence="3">Gcp-like domain-containing protein</fullName>
    </recommendedName>
</protein>
<evidence type="ECO:0000313" key="1">
    <source>
        <dbReference type="EMBL" id="OGC53432.1"/>
    </source>
</evidence>
<name>A0A1F4V889_UNCKA</name>
<dbReference type="STRING" id="1802620.A3D91_00165"/>
<dbReference type="InterPro" id="IPR043129">
    <property type="entry name" value="ATPase_NBD"/>
</dbReference>
<organism evidence="1 2">
    <name type="scientific">candidate division WWE3 bacterium RIFCSPHIGHO2_02_FULL_38_14</name>
    <dbReference type="NCBI Taxonomy" id="1802620"/>
    <lineage>
        <taxon>Bacteria</taxon>
        <taxon>Katanobacteria</taxon>
    </lineage>
</organism>
<evidence type="ECO:0008006" key="3">
    <source>
        <dbReference type="Google" id="ProtNLM"/>
    </source>
</evidence>
<dbReference type="Gene3D" id="3.30.420.40">
    <property type="match status" value="1"/>
</dbReference>
<dbReference type="EMBL" id="MEVD01000014">
    <property type="protein sequence ID" value="OGC53432.1"/>
    <property type="molecule type" value="Genomic_DNA"/>
</dbReference>
<dbReference type="Proteomes" id="UP000178127">
    <property type="component" value="Unassembled WGS sequence"/>
</dbReference>